<dbReference type="Pfam" id="PF02771">
    <property type="entry name" value="Acyl-CoA_dh_N"/>
    <property type="match status" value="1"/>
</dbReference>
<accession>A0ABS6VWJ7</accession>
<evidence type="ECO:0000259" key="5">
    <source>
        <dbReference type="Pfam" id="PF02771"/>
    </source>
</evidence>
<evidence type="ECO:0000313" key="7">
    <source>
        <dbReference type="Proteomes" id="UP001166291"/>
    </source>
</evidence>
<name>A0ABS6VWJ7_9GAMM</name>
<keyword evidence="2" id="KW-0274">FAD</keyword>
<organism evidence="6 7">
    <name type="scientific">Zhongshania aquimaris</name>
    <dbReference type="NCBI Taxonomy" id="2857107"/>
    <lineage>
        <taxon>Bacteria</taxon>
        <taxon>Pseudomonadati</taxon>
        <taxon>Pseudomonadota</taxon>
        <taxon>Gammaproteobacteria</taxon>
        <taxon>Cellvibrionales</taxon>
        <taxon>Spongiibacteraceae</taxon>
        <taxon>Zhongshania</taxon>
    </lineage>
</organism>
<keyword evidence="3" id="KW-0560">Oxidoreductase</keyword>
<keyword evidence="7" id="KW-1185">Reference proteome</keyword>
<evidence type="ECO:0000256" key="1">
    <source>
        <dbReference type="ARBA" id="ARBA00022630"/>
    </source>
</evidence>
<keyword evidence="1" id="KW-0285">Flavoprotein</keyword>
<dbReference type="Pfam" id="PF00441">
    <property type="entry name" value="Acyl-CoA_dh_1"/>
    <property type="match status" value="1"/>
</dbReference>
<protein>
    <recommendedName>
        <fullName evidence="8">Acyl-CoA dehydrogenase</fullName>
    </recommendedName>
</protein>
<evidence type="ECO:0000313" key="6">
    <source>
        <dbReference type="EMBL" id="MBW2942735.1"/>
    </source>
</evidence>
<evidence type="ECO:0000256" key="3">
    <source>
        <dbReference type="ARBA" id="ARBA00023002"/>
    </source>
</evidence>
<dbReference type="EMBL" id="JAHWDQ010000007">
    <property type="protein sequence ID" value="MBW2942735.1"/>
    <property type="molecule type" value="Genomic_DNA"/>
</dbReference>
<proteinExistence type="predicted"/>
<dbReference type="PANTHER" id="PTHR43884">
    <property type="entry name" value="ACYL-COA DEHYDROGENASE"/>
    <property type="match status" value="1"/>
</dbReference>
<dbReference type="InterPro" id="IPR009075">
    <property type="entry name" value="AcylCo_DH/oxidase_C"/>
</dbReference>
<evidence type="ECO:0000256" key="2">
    <source>
        <dbReference type="ARBA" id="ARBA00022827"/>
    </source>
</evidence>
<comment type="caution">
    <text evidence="6">The sequence shown here is derived from an EMBL/GenBank/DDBJ whole genome shotgun (WGS) entry which is preliminary data.</text>
</comment>
<dbReference type="InterPro" id="IPR013786">
    <property type="entry name" value="AcylCoA_DH/ox_N"/>
</dbReference>
<dbReference type="Proteomes" id="UP001166291">
    <property type="component" value="Unassembled WGS sequence"/>
</dbReference>
<dbReference type="PANTHER" id="PTHR43884:SF20">
    <property type="entry name" value="ACYL-COA DEHYDROGENASE FADE28"/>
    <property type="match status" value="1"/>
</dbReference>
<gene>
    <name evidence="6" type="ORF">KXJ70_18190</name>
</gene>
<evidence type="ECO:0008006" key="8">
    <source>
        <dbReference type="Google" id="ProtNLM"/>
    </source>
</evidence>
<reference evidence="6" key="1">
    <citation type="submission" date="2021-07" db="EMBL/GenBank/DDBJ databases">
        <title>Zhongshania sp. CAU 1632 isolated from seawater.</title>
        <authorList>
            <person name="Kim W."/>
        </authorList>
    </citation>
    <scope>NUCLEOTIDE SEQUENCE</scope>
    <source>
        <strain evidence="6">CAU 1632</strain>
    </source>
</reference>
<feature type="domain" description="Acyl-CoA dehydrogenase/oxidase N-terminal" evidence="5">
    <location>
        <begin position="25"/>
        <end position="72"/>
    </location>
</feature>
<dbReference type="RefSeq" id="WP_219044980.1">
    <property type="nucleotide sequence ID" value="NZ_JAHWDQ010000007.1"/>
</dbReference>
<sequence length="337" mass="36526">MSVELNELRDSVRQVVSGIGQYGAKQSLWDQGIELGWLMVSIPESLDGLDMGVAASSVVNIELGRGLCAAPLSSALLSIEALCDSNLSDKADHLMQALSGELLSLPFANSSIRLNDASLNGYAIALPGAGQATQALLWTEDQQLLFLASLDQPGLKCVERSTRDVTRTLFDVDLQNLSLKEQTIVAEGEQAQQLVSALLARRDISLAADSIGAASELLEMTIEHLNTRVQFRRPLAMFQALKHRCADLKVQIVASEAMLFDALARPFSETRAMAAKYLCCTSFAKVAEESLQLHGGIGMADEHDCHLFLKRALLNMHLGRGEAVYAQAVARGFLQEQ</sequence>
<evidence type="ECO:0000259" key="4">
    <source>
        <dbReference type="Pfam" id="PF00441"/>
    </source>
</evidence>
<feature type="domain" description="Acyl-CoA dehydrogenase/oxidase C-terminal" evidence="4">
    <location>
        <begin position="202"/>
        <end position="317"/>
    </location>
</feature>